<comment type="catalytic activity">
    <reaction evidence="1">
        <text>ATP + protein L-histidine = ADP + protein N-phospho-L-histidine.</text>
        <dbReference type="EC" id="2.7.13.3"/>
    </reaction>
</comment>
<keyword evidence="8" id="KW-0067">ATP-binding</keyword>
<dbReference type="GO" id="GO:0005524">
    <property type="term" value="F:ATP binding"/>
    <property type="evidence" value="ECO:0007669"/>
    <property type="project" value="UniProtKB-KW"/>
</dbReference>
<dbReference type="InterPro" id="IPR003661">
    <property type="entry name" value="HisK_dim/P_dom"/>
</dbReference>
<dbReference type="PANTHER" id="PTHR45453:SF1">
    <property type="entry name" value="PHOSPHATE REGULON SENSOR PROTEIN PHOR"/>
    <property type="match status" value="1"/>
</dbReference>
<dbReference type="SUPFAM" id="SSF55874">
    <property type="entry name" value="ATPase domain of HSP90 chaperone/DNA topoisomerase II/histidine kinase"/>
    <property type="match status" value="1"/>
</dbReference>
<dbReference type="InterPro" id="IPR036890">
    <property type="entry name" value="HATPase_C_sf"/>
</dbReference>
<evidence type="ECO:0000256" key="3">
    <source>
        <dbReference type="ARBA" id="ARBA00012438"/>
    </source>
</evidence>
<keyword evidence="4" id="KW-0597">Phosphoprotein</keyword>
<dbReference type="EMBL" id="VMHE01000018">
    <property type="protein sequence ID" value="TSJ62589.1"/>
    <property type="molecule type" value="Genomic_DNA"/>
</dbReference>
<feature type="domain" description="Histidine kinase" evidence="10">
    <location>
        <begin position="63"/>
        <end position="285"/>
    </location>
</feature>
<dbReference type="InterPro" id="IPR005467">
    <property type="entry name" value="His_kinase_dom"/>
</dbReference>
<dbReference type="SUPFAM" id="SSF47384">
    <property type="entry name" value="Homodimeric domain of signal transducing histidine kinase"/>
    <property type="match status" value="1"/>
</dbReference>
<dbReference type="SMART" id="SM00387">
    <property type="entry name" value="HATPase_c"/>
    <property type="match status" value="1"/>
</dbReference>
<dbReference type="GO" id="GO:0000155">
    <property type="term" value="F:phosphorelay sensor kinase activity"/>
    <property type="evidence" value="ECO:0007669"/>
    <property type="project" value="InterPro"/>
</dbReference>
<evidence type="ECO:0000256" key="6">
    <source>
        <dbReference type="ARBA" id="ARBA00022741"/>
    </source>
</evidence>
<dbReference type="Pfam" id="PF02518">
    <property type="entry name" value="HATPase_c"/>
    <property type="match status" value="1"/>
</dbReference>
<dbReference type="GO" id="GO:0005886">
    <property type="term" value="C:plasma membrane"/>
    <property type="evidence" value="ECO:0007669"/>
    <property type="project" value="UniProtKB-SubCell"/>
</dbReference>
<dbReference type="InterPro" id="IPR003594">
    <property type="entry name" value="HATPase_dom"/>
</dbReference>
<keyword evidence="9" id="KW-0902">Two-component regulatory system</keyword>
<evidence type="ECO:0000256" key="9">
    <source>
        <dbReference type="ARBA" id="ARBA00023012"/>
    </source>
</evidence>
<evidence type="ECO:0000313" key="11">
    <source>
        <dbReference type="EMBL" id="TSJ62589.1"/>
    </source>
</evidence>
<proteinExistence type="predicted"/>
<dbReference type="GO" id="GO:0004721">
    <property type="term" value="F:phosphoprotein phosphatase activity"/>
    <property type="evidence" value="ECO:0007669"/>
    <property type="project" value="TreeGrafter"/>
</dbReference>
<dbReference type="InterPro" id="IPR036097">
    <property type="entry name" value="HisK_dim/P_sf"/>
</dbReference>
<reference evidence="11 12" key="1">
    <citation type="submission" date="2019-07" db="EMBL/GenBank/DDBJ databases">
        <title>Allobacillus sp. nov. SKP isolated from shrimp paste of Euphausiacea.</title>
        <authorList>
            <person name="Kanchanasin P."/>
            <person name="Tanasupawat S."/>
            <person name="Shi W."/>
            <person name="Wu L."/>
            <person name="Ma J."/>
        </authorList>
    </citation>
    <scope>NUCLEOTIDE SEQUENCE [LARGE SCALE GENOMIC DNA]</scope>
    <source>
        <strain evidence="11 12">SKP4-8</strain>
    </source>
</reference>
<accession>A0A556PDX7</accession>
<dbReference type="PRINTS" id="PR00344">
    <property type="entry name" value="BCTRLSENSOR"/>
</dbReference>
<dbReference type="Gene3D" id="1.10.287.130">
    <property type="match status" value="1"/>
</dbReference>
<sequence length="299" mass="34372">MKNESISKNDIQSVNDTKGFQERFNQLELDIENKKLLEENIKLTSMVKKLQQKLEVQRTYRAMLAHEIGTPLTLIQGYLQMVKNGDIHPTNHPYHELAFEKVAMLSRLAGELQELSVIEKQEAMVRLERMNVSDWLKRIERFGSFMVEQSGRTFYWKAFGRPQNDFVVFMDFFRMDQVFQNLLFNAIKFTDEDDGCIEFHIYWKAPNHIKLVVQDNGVGIAKEDLPYVFKRYYRGTEGSSGSTAHGVGLGLAIVEEIVLAHDGTITVHSHEGKGSSFIIEMPLKDQSASLGTTDYINRK</sequence>
<organism evidence="11 12">
    <name type="scientific">Allobacillus salarius</name>
    <dbReference type="NCBI Taxonomy" id="1955272"/>
    <lineage>
        <taxon>Bacteria</taxon>
        <taxon>Bacillati</taxon>
        <taxon>Bacillota</taxon>
        <taxon>Bacilli</taxon>
        <taxon>Bacillales</taxon>
        <taxon>Bacillaceae</taxon>
        <taxon>Allobacillus</taxon>
    </lineage>
</organism>
<dbReference type="InterPro" id="IPR050351">
    <property type="entry name" value="BphY/WalK/GraS-like"/>
</dbReference>
<dbReference type="CDD" id="cd00082">
    <property type="entry name" value="HisKA"/>
    <property type="match status" value="1"/>
</dbReference>
<evidence type="ECO:0000256" key="7">
    <source>
        <dbReference type="ARBA" id="ARBA00022777"/>
    </source>
</evidence>
<dbReference type="EC" id="2.7.13.3" evidence="3"/>
<evidence type="ECO:0000256" key="8">
    <source>
        <dbReference type="ARBA" id="ARBA00022840"/>
    </source>
</evidence>
<comment type="caution">
    <text evidence="11">The sequence shown here is derived from an EMBL/GenBank/DDBJ whole genome shotgun (WGS) entry which is preliminary data.</text>
</comment>
<dbReference type="SMART" id="SM00388">
    <property type="entry name" value="HisKA"/>
    <property type="match status" value="1"/>
</dbReference>
<dbReference type="FunFam" id="3.30.565.10:FF:000006">
    <property type="entry name" value="Sensor histidine kinase WalK"/>
    <property type="match status" value="1"/>
</dbReference>
<evidence type="ECO:0000256" key="2">
    <source>
        <dbReference type="ARBA" id="ARBA00004651"/>
    </source>
</evidence>
<dbReference type="Gene3D" id="3.30.565.10">
    <property type="entry name" value="Histidine kinase-like ATPase, C-terminal domain"/>
    <property type="match status" value="1"/>
</dbReference>
<dbReference type="Proteomes" id="UP000316425">
    <property type="component" value="Unassembled WGS sequence"/>
</dbReference>
<evidence type="ECO:0000256" key="5">
    <source>
        <dbReference type="ARBA" id="ARBA00022679"/>
    </source>
</evidence>
<dbReference type="InterPro" id="IPR004358">
    <property type="entry name" value="Sig_transdc_His_kin-like_C"/>
</dbReference>
<evidence type="ECO:0000256" key="4">
    <source>
        <dbReference type="ARBA" id="ARBA00022553"/>
    </source>
</evidence>
<evidence type="ECO:0000313" key="12">
    <source>
        <dbReference type="Proteomes" id="UP000316425"/>
    </source>
</evidence>
<dbReference type="RefSeq" id="WP_144089154.1">
    <property type="nucleotide sequence ID" value="NZ_VMHE01000018.1"/>
</dbReference>
<name>A0A556PDX7_9BACI</name>
<dbReference type="PROSITE" id="PS50109">
    <property type="entry name" value="HIS_KIN"/>
    <property type="match status" value="1"/>
</dbReference>
<keyword evidence="5" id="KW-0808">Transferase</keyword>
<evidence type="ECO:0000259" key="10">
    <source>
        <dbReference type="PROSITE" id="PS50109"/>
    </source>
</evidence>
<dbReference type="OrthoDB" id="9813151at2"/>
<evidence type="ECO:0000256" key="1">
    <source>
        <dbReference type="ARBA" id="ARBA00000085"/>
    </source>
</evidence>
<dbReference type="GO" id="GO:0016036">
    <property type="term" value="P:cellular response to phosphate starvation"/>
    <property type="evidence" value="ECO:0007669"/>
    <property type="project" value="TreeGrafter"/>
</dbReference>
<dbReference type="AlphaFoldDB" id="A0A556PDX7"/>
<dbReference type="Pfam" id="PF00512">
    <property type="entry name" value="HisKA"/>
    <property type="match status" value="1"/>
</dbReference>
<gene>
    <name evidence="11" type="ORF">FPQ13_09765</name>
</gene>
<keyword evidence="6" id="KW-0547">Nucleotide-binding</keyword>
<protein>
    <recommendedName>
        <fullName evidence="3">histidine kinase</fullName>
        <ecNumber evidence="3">2.7.13.3</ecNumber>
    </recommendedName>
</protein>
<dbReference type="PANTHER" id="PTHR45453">
    <property type="entry name" value="PHOSPHATE REGULON SENSOR PROTEIN PHOR"/>
    <property type="match status" value="1"/>
</dbReference>
<keyword evidence="12" id="KW-1185">Reference proteome</keyword>
<comment type="subcellular location">
    <subcellularLocation>
        <location evidence="2">Cell membrane</location>
        <topology evidence="2">Multi-pass membrane protein</topology>
    </subcellularLocation>
</comment>
<keyword evidence="7 11" id="KW-0418">Kinase</keyword>